<comment type="caution">
    <text evidence="6">The sequence shown here is derived from an EMBL/GenBank/DDBJ whole genome shotgun (WGS) entry which is preliminary data.</text>
</comment>
<dbReference type="Pfam" id="PF04191">
    <property type="entry name" value="PEMT"/>
    <property type="match status" value="1"/>
</dbReference>
<dbReference type="RefSeq" id="WP_198476045.1">
    <property type="nucleotide sequence ID" value="NZ_JADGMQ010000004.1"/>
</dbReference>
<dbReference type="PANTHER" id="PTHR12714">
    <property type="entry name" value="PROTEIN-S ISOPRENYLCYSTEINE O-METHYLTRANSFERASE"/>
    <property type="match status" value="1"/>
</dbReference>
<evidence type="ECO:0000256" key="2">
    <source>
        <dbReference type="ARBA" id="ARBA00022692"/>
    </source>
</evidence>
<evidence type="ECO:0000313" key="7">
    <source>
        <dbReference type="Proteomes" id="UP000601789"/>
    </source>
</evidence>
<reference evidence="6 7" key="1">
    <citation type="submission" date="2020-10" db="EMBL/GenBank/DDBJ databases">
        <title>Aquamicrobium zhengzhouensis sp. nov., a exopolysaccharide producing bacterium isolated from farmland soil.</title>
        <authorList>
            <person name="Wang X."/>
        </authorList>
    </citation>
    <scope>NUCLEOTIDE SEQUENCE [LARGE SCALE GENOMIC DNA]</scope>
    <source>
        <strain evidence="7">cd-1</strain>
    </source>
</reference>
<evidence type="ECO:0000256" key="3">
    <source>
        <dbReference type="ARBA" id="ARBA00022989"/>
    </source>
</evidence>
<proteinExistence type="predicted"/>
<dbReference type="InterPro" id="IPR007318">
    <property type="entry name" value="Phopholipid_MeTrfase"/>
</dbReference>
<keyword evidence="7" id="KW-1185">Reference proteome</keyword>
<protein>
    <submittedName>
        <fullName evidence="6">Isoprenylcysteine carboxylmethyltransferase family protein</fullName>
    </submittedName>
</protein>
<accession>A0ABS0SDY4</accession>
<comment type="subcellular location">
    <subcellularLocation>
        <location evidence="1">Endomembrane system</location>
        <topology evidence="1">Multi-pass membrane protein</topology>
    </subcellularLocation>
</comment>
<organism evidence="6 7">
    <name type="scientific">Aquamicrobium zhengzhouense</name>
    <dbReference type="NCBI Taxonomy" id="2781738"/>
    <lineage>
        <taxon>Bacteria</taxon>
        <taxon>Pseudomonadati</taxon>
        <taxon>Pseudomonadota</taxon>
        <taxon>Alphaproteobacteria</taxon>
        <taxon>Hyphomicrobiales</taxon>
        <taxon>Phyllobacteriaceae</taxon>
        <taxon>Aquamicrobium</taxon>
    </lineage>
</organism>
<dbReference type="Gene3D" id="1.20.120.1630">
    <property type="match status" value="1"/>
</dbReference>
<keyword evidence="3 5" id="KW-1133">Transmembrane helix</keyword>
<evidence type="ECO:0000256" key="1">
    <source>
        <dbReference type="ARBA" id="ARBA00004127"/>
    </source>
</evidence>
<feature type="transmembrane region" description="Helical" evidence="5">
    <location>
        <begin position="103"/>
        <end position="126"/>
    </location>
</feature>
<feature type="transmembrane region" description="Helical" evidence="5">
    <location>
        <begin position="12"/>
        <end position="32"/>
    </location>
</feature>
<dbReference type="Proteomes" id="UP000601789">
    <property type="component" value="Unassembled WGS sequence"/>
</dbReference>
<evidence type="ECO:0000256" key="4">
    <source>
        <dbReference type="ARBA" id="ARBA00023136"/>
    </source>
</evidence>
<keyword evidence="4 5" id="KW-0472">Membrane</keyword>
<gene>
    <name evidence="6" type="ORF">IOD40_08155</name>
</gene>
<dbReference type="EMBL" id="JADGMQ010000004">
    <property type="protein sequence ID" value="MBI1620633.1"/>
    <property type="molecule type" value="Genomic_DNA"/>
</dbReference>
<sequence>MDDIRTRPNRLPWPPMIYLASAAIAVVLNWLYPLPWITRPLSEILFAFGWLIGAGAIAMDVAAIRAFRRAKTTVMPHRASDHLVTSGPFAITRNPIYVGNTMLMIAVGLITGITWFILFAFVAAFMTQKLAIEREEKHLEARFGKRWRDYAKKVRRWV</sequence>
<dbReference type="PANTHER" id="PTHR12714:SF9">
    <property type="entry name" value="PROTEIN-S-ISOPRENYLCYSTEINE O-METHYLTRANSFERASE"/>
    <property type="match status" value="1"/>
</dbReference>
<evidence type="ECO:0000256" key="5">
    <source>
        <dbReference type="SAM" id="Phobius"/>
    </source>
</evidence>
<evidence type="ECO:0000313" key="6">
    <source>
        <dbReference type="EMBL" id="MBI1620633.1"/>
    </source>
</evidence>
<keyword evidence="2 5" id="KW-0812">Transmembrane</keyword>
<feature type="transmembrane region" description="Helical" evidence="5">
    <location>
        <begin position="44"/>
        <end position="67"/>
    </location>
</feature>
<name>A0ABS0SDY4_9HYPH</name>